<accession>A0A4V5ZY01</accession>
<sequence length="145" mass="15815">MQSPLVLLLVFAIATPLLLEACSPSTTTPKMPGYRKRRSASPDAIHAQILMNTPFENEEQAKGVAGYLESQLGLASSFLNVNADDLKEAERVIENENGSVKITYDLEKKGGCQNAHTIGDLGVAYLSEIEQIDVVCDGSEKQYKR</sequence>
<feature type="chain" id="PRO_5020248580" evidence="1">
    <location>
        <begin position="22"/>
        <end position="145"/>
    </location>
</feature>
<dbReference type="EMBL" id="AZBU02000011">
    <property type="protein sequence ID" value="TKR61655.1"/>
    <property type="molecule type" value="Genomic_DNA"/>
</dbReference>
<evidence type="ECO:0000313" key="2">
    <source>
        <dbReference type="EMBL" id="TKR61655.1"/>
    </source>
</evidence>
<evidence type="ECO:0000256" key="1">
    <source>
        <dbReference type="SAM" id="SignalP"/>
    </source>
</evidence>
<comment type="caution">
    <text evidence="2">The sequence shown here is derived from an EMBL/GenBank/DDBJ whole genome shotgun (WGS) entry which is preliminary data.</text>
</comment>
<name>A0A4V5ZY01_STECR</name>
<reference evidence="2 3" key="1">
    <citation type="journal article" date="2015" name="Genome Biol.">
        <title>Comparative genomics of Steinernema reveals deeply conserved gene regulatory networks.</title>
        <authorList>
            <person name="Dillman A.R."/>
            <person name="Macchietto M."/>
            <person name="Porter C.F."/>
            <person name="Rogers A."/>
            <person name="Williams B."/>
            <person name="Antoshechkin I."/>
            <person name="Lee M.M."/>
            <person name="Goodwin Z."/>
            <person name="Lu X."/>
            <person name="Lewis E.E."/>
            <person name="Goodrich-Blair H."/>
            <person name="Stock S.P."/>
            <person name="Adams B.J."/>
            <person name="Sternberg P.W."/>
            <person name="Mortazavi A."/>
        </authorList>
    </citation>
    <scope>NUCLEOTIDE SEQUENCE [LARGE SCALE GENOMIC DNA]</scope>
    <source>
        <strain evidence="2 3">ALL</strain>
    </source>
</reference>
<proteinExistence type="predicted"/>
<keyword evidence="3" id="KW-1185">Reference proteome</keyword>
<dbReference type="Proteomes" id="UP000298663">
    <property type="component" value="Unassembled WGS sequence"/>
</dbReference>
<gene>
    <name evidence="2" type="ORF">L596_028740</name>
</gene>
<feature type="signal peptide" evidence="1">
    <location>
        <begin position="1"/>
        <end position="21"/>
    </location>
</feature>
<keyword evidence="1" id="KW-0732">Signal</keyword>
<evidence type="ECO:0000313" key="3">
    <source>
        <dbReference type="Proteomes" id="UP000298663"/>
    </source>
</evidence>
<reference evidence="2 3" key="2">
    <citation type="journal article" date="2019" name="G3 (Bethesda)">
        <title>Hybrid Assembly of the Genome of the Entomopathogenic Nematode Steinernema carpocapsae Identifies the X-Chromosome.</title>
        <authorList>
            <person name="Serra L."/>
            <person name="Macchietto M."/>
            <person name="Macias-Munoz A."/>
            <person name="McGill C.J."/>
            <person name="Rodriguez I.M."/>
            <person name="Rodriguez B."/>
            <person name="Murad R."/>
            <person name="Mortazavi A."/>
        </authorList>
    </citation>
    <scope>NUCLEOTIDE SEQUENCE [LARGE SCALE GENOMIC DNA]</scope>
    <source>
        <strain evidence="2 3">ALL</strain>
    </source>
</reference>
<organism evidence="2 3">
    <name type="scientific">Steinernema carpocapsae</name>
    <name type="common">Entomopathogenic nematode</name>
    <dbReference type="NCBI Taxonomy" id="34508"/>
    <lineage>
        <taxon>Eukaryota</taxon>
        <taxon>Metazoa</taxon>
        <taxon>Ecdysozoa</taxon>
        <taxon>Nematoda</taxon>
        <taxon>Chromadorea</taxon>
        <taxon>Rhabditida</taxon>
        <taxon>Tylenchina</taxon>
        <taxon>Panagrolaimomorpha</taxon>
        <taxon>Strongyloidoidea</taxon>
        <taxon>Steinernematidae</taxon>
        <taxon>Steinernema</taxon>
    </lineage>
</organism>
<protein>
    <submittedName>
        <fullName evidence="2">Uncharacterized protein</fullName>
    </submittedName>
</protein>
<dbReference type="AlphaFoldDB" id="A0A4V5ZY01"/>